<keyword evidence="2" id="KW-1185">Reference proteome</keyword>
<reference evidence="1" key="1">
    <citation type="journal article" date="2019" name="bioRxiv">
        <title>The Genome of the Zebra Mussel, Dreissena polymorpha: A Resource for Invasive Species Research.</title>
        <authorList>
            <person name="McCartney M.A."/>
            <person name="Auch B."/>
            <person name="Kono T."/>
            <person name="Mallez S."/>
            <person name="Zhang Y."/>
            <person name="Obille A."/>
            <person name="Becker A."/>
            <person name="Abrahante J.E."/>
            <person name="Garbe J."/>
            <person name="Badalamenti J.P."/>
            <person name="Herman A."/>
            <person name="Mangelson H."/>
            <person name="Liachko I."/>
            <person name="Sullivan S."/>
            <person name="Sone E.D."/>
            <person name="Koren S."/>
            <person name="Silverstein K.A.T."/>
            <person name="Beckman K.B."/>
            <person name="Gohl D.M."/>
        </authorList>
    </citation>
    <scope>NUCLEOTIDE SEQUENCE</scope>
    <source>
        <strain evidence="1">Duluth1</strain>
        <tissue evidence="1">Whole animal</tissue>
    </source>
</reference>
<name>A0A9D4BLB9_DREPO</name>
<evidence type="ECO:0000313" key="2">
    <source>
        <dbReference type="Proteomes" id="UP000828390"/>
    </source>
</evidence>
<dbReference type="EMBL" id="JAIWYP010000015">
    <property type="protein sequence ID" value="KAH3699151.1"/>
    <property type="molecule type" value="Genomic_DNA"/>
</dbReference>
<dbReference type="AlphaFoldDB" id="A0A9D4BLB9"/>
<sequence length="165" mass="18961">MPRLLFHGDRTINVASRVFTRFYYSPIFFQPTGTIFKLIQDSIGTNLLTKFHDNQTINVASRVLTGFYYSHILPYKTVPIPKMAKKNTVRENAPPPGGHVFQPTGTIFQLIQDSIGTNLLTKFHDNRTINKKCPSRWRSCFSSNNIVVMNLLTKFHKDQWTINVA</sequence>
<evidence type="ECO:0000313" key="1">
    <source>
        <dbReference type="EMBL" id="KAH3699151.1"/>
    </source>
</evidence>
<proteinExistence type="predicted"/>
<organism evidence="1 2">
    <name type="scientific">Dreissena polymorpha</name>
    <name type="common">Zebra mussel</name>
    <name type="synonym">Mytilus polymorpha</name>
    <dbReference type="NCBI Taxonomy" id="45954"/>
    <lineage>
        <taxon>Eukaryota</taxon>
        <taxon>Metazoa</taxon>
        <taxon>Spiralia</taxon>
        <taxon>Lophotrochozoa</taxon>
        <taxon>Mollusca</taxon>
        <taxon>Bivalvia</taxon>
        <taxon>Autobranchia</taxon>
        <taxon>Heteroconchia</taxon>
        <taxon>Euheterodonta</taxon>
        <taxon>Imparidentia</taxon>
        <taxon>Neoheterodontei</taxon>
        <taxon>Myida</taxon>
        <taxon>Dreissenoidea</taxon>
        <taxon>Dreissenidae</taxon>
        <taxon>Dreissena</taxon>
    </lineage>
</organism>
<gene>
    <name evidence="1" type="ORF">DPMN_074105</name>
</gene>
<comment type="caution">
    <text evidence="1">The sequence shown here is derived from an EMBL/GenBank/DDBJ whole genome shotgun (WGS) entry which is preliminary data.</text>
</comment>
<accession>A0A9D4BLB9</accession>
<dbReference type="Proteomes" id="UP000828390">
    <property type="component" value="Unassembled WGS sequence"/>
</dbReference>
<reference evidence="1" key="2">
    <citation type="submission" date="2020-11" db="EMBL/GenBank/DDBJ databases">
        <authorList>
            <person name="McCartney M.A."/>
            <person name="Auch B."/>
            <person name="Kono T."/>
            <person name="Mallez S."/>
            <person name="Becker A."/>
            <person name="Gohl D.M."/>
            <person name="Silverstein K.A.T."/>
            <person name="Koren S."/>
            <person name="Bechman K.B."/>
            <person name="Herman A."/>
            <person name="Abrahante J.E."/>
            <person name="Garbe J."/>
        </authorList>
    </citation>
    <scope>NUCLEOTIDE SEQUENCE</scope>
    <source>
        <strain evidence="1">Duluth1</strain>
        <tissue evidence="1">Whole animal</tissue>
    </source>
</reference>
<protein>
    <submittedName>
        <fullName evidence="1">Uncharacterized protein</fullName>
    </submittedName>
</protein>